<evidence type="ECO:0000256" key="5">
    <source>
        <dbReference type="ARBA" id="ARBA00022801"/>
    </source>
</evidence>
<protein>
    <recommendedName>
        <fullName evidence="14">Subtilisin-like protease SBT1.7</fullName>
    </recommendedName>
</protein>
<dbReference type="CDD" id="cd02120">
    <property type="entry name" value="PA_subtilisin_like"/>
    <property type="match status" value="1"/>
</dbReference>
<evidence type="ECO:0000256" key="6">
    <source>
        <dbReference type="ARBA" id="ARBA00022825"/>
    </source>
</evidence>
<feature type="domain" description="Inhibitor I9" evidence="11">
    <location>
        <begin position="2"/>
        <end position="61"/>
    </location>
</feature>
<feature type="active site" description="Charge relay system" evidence="8 9">
    <location>
        <position position="152"/>
    </location>
</feature>
<dbReference type="PROSITE" id="PS00136">
    <property type="entry name" value="SUBTILASE_ASP"/>
    <property type="match status" value="1"/>
</dbReference>
<dbReference type="Gene3D" id="3.40.50.200">
    <property type="entry name" value="Peptidase S8/S53 domain"/>
    <property type="match status" value="2"/>
</dbReference>
<evidence type="ECO:0000313" key="13">
    <source>
        <dbReference type="EMBL" id="CAD1839164.1"/>
    </source>
</evidence>
<dbReference type="Gene3D" id="2.60.40.2310">
    <property type="match status" value="1"/>
</dbReference>
<dbReference type="InterPro" id="IPR045051">
    <property type="entry name" value="SBT"/>
</dbReference>
<feature type="domain" description="Peptidase S8/S53" evidence="10">
    <location>
        <begin position="85"/>
        <end position="485"/>
    </location>
</feature>
<evidence type="ECO:0000256" key="2">
    <source>
        <dbReference type="ARBA" id="ARBA00011073"/>
    </source>
</evidence>
<dbReference type="InterPro" id="IPR010259">
    <property type="entry name" value="S8pro/Inhibitor_I9"/>
</dbReference>
<dbReference type="Pfam" id="PF05922">
    <property type="entry name" value="Inhibitor_I9"/>
    <property type="match status" value="1"/>
</dbReference>
<dbReference type="InterPro" id="IPR036852">
    <property type="entry name" value="Peptidase_S8/S53_dom_sf"/>
</dbReference>
<keyword evidence="4" id="KW-0732">Signal</keyword>
<dbReference type="SUPFAM" id="SSF52743">
    <property type="entry name" value="Subtilisin-like"/>
    <property type="match status" value="1"/>
</dbReference>
<keyword evidence="7" id="KW-0325">Glycoprotein</keyword>
<organism evidence="13">
    <name type="scientific">Ananas comosus var. bracteatus</name>
    <name type="common">red pineapple</name>
    <dbReference type="NCBI Taxonomy" id="296719"/>
    <lineage>
        <taxon>Eukaryota</taxon>
        <taxon>Viridiplantae</taxon>
        <taxon>Streptophyta</taxon>
        <taxon>Embryophyta</taxon>
        <taxon>Tracheophyta</taxon>
        <taxon>Spermatophyta</taxon>
        <taxon>Magnoliopsida</taxon>
        <taxon>Liliopsida</taxon>
        <taxon>Poales</taxon>
        <taxon>Bromeliaceae</taxon>
        <taxon>Bromelioideae</taxon>
        <taxon>Ananas</taxon>
    </lineage>
</organism>
<evidence type="ECO:0000256" key="4">
    <source>
        <dbReference type="ARBA" id="ARBA00022729"/>
    </source>
</evidence>
<comment type="similarity">
    <text evidence="2 9">Belongs to the peptidase S8 family.</text>
</comment>
<sequence length="657" mass="69938">MTSWYKSFLPPATTNSTDSRFIYAYSEAIIGFAANLTEDEVRYMEKNDNFLKAYPDRVLSLLTTHTPDFLGLQAKNGPWKNYGMGKGIIIGVLDTGIKSDHPSFGDDGLPHPPSKWKGSCDPNFHCNNKVIGAKRFFGGRKVDMPPTDAVGHGTHTASTAAGNFVKNARCYGSDFLAGIDEAIIDEVDVLSISLGAGSRPFHNDVIAVGAFSAVKKGIFVSCAGGNSGPANTSLSNEAPWILTVGASTMDRQIKAIVKLGDGRELLGESLFQPPDFPPTMIPLVYPTSPGAGNCNYNSVVQSKVKGKIVACNNVGSRNMLDDLVKKEGSAAIVILNKKGEGDTTFAEARSLPASHVNFVGASNLKEYVNSTDKPVASISFNRTCLGTSPAPVVAFFSSRGPSSQSPGILKPDILGPGVNVLAAWPLYAGSSTENSTKPKFNVISGTSMSTPHLSGIAALIKAAHPDWSPAAIKSAIMTTADIADNDGNLIMDEMRSPASFFATGAGHVNASKAMNPGLVYDTVVDDYVAYLCGLGYNDKNVELITGEKVTCSEVKKITGAELNYPSIVVSQKLGKLTVNRTATNVEEGQFSTYTINVSMPEGISVDVSPRMLKFSAAKEKKSFTISMNWSTNKSGNAKGDIKWVSTKHVVRIPIVIY</sequence>
<dbReference type="Pfam" id="PF17766">
    <property type="entry name" value="fn3_6"/>
    <property type="match status" value="1"/>
</dbReference>
<gene>
    <name evidence="13" type="ORF">CB5_LOCUS22375</name>
</gene>
<keyword evidence="3 9" id="KW-0645">Protease</keyword>
<feature type="domain" description="Subtilisin-like protease fibronectin type-III" evidence="12">
    <location>
        <begin position="561"/>
        <end position="656"/>
    </location>
</feature>
<dbReference type="InterPro" id="IPR015500">
    <property type="entry name" value="Peptidase_S8_subtilisin-rel"/>
</dbReference>
<evidence type="ECO:0000259" key="11">
    <source>
        <dbReference type="Pfam" id="PF05922"/>
    </source>
</evidence>
<dbReference type="PROSITE" id="PS51892">
    <property type="entry name" value="SUBTILASE"/>
    <property type="match status" value="1"/>
</dbReference>
<evidence type="ECO:0008006" key="14">
    <source>
        <dbReference type="Google" id="ProtNLM"/>
    </source>
</evidence>
<keyword evidence="6 9" id="KW-0720">Serine protease</keyword>
<feature type="active site" description="Charge relay system" evidence="8 9">
    <location>
        <position position="94"/>
    </location>
</feature>
<dbReference type="InterPro" id="IPR000209">
    <property type="entry name" value="Peptidase_S8/S53_dom"/>
</dbReference>
<dbReference type="Pfam" id="PF00082">
    <property type="entry name" value="Peptidase_S8"/>
    <property type="match status" value="1"/>
</dbReference>
<comment type="subcellular location">
    <subcellularLocation>
        <location evidence="1">Secreted</location>
    </subcellularLocation>
</comment>
<dbReference type="InterPro" id="IPR037045">
    <property type="entry name" value="S8pro/Inhibitor_I9_sf"/>
</dbReference>
<accession>A0A6V7Q7I0</accession>
<name>A0A6V7Q7I0_ANACO</name>
<evidence type="ECO:0000259" key="10">
    <source>
        <dbReference type="Pfam" id="PF00082"/>
    </source>
</evidence>
<dbReference type="PRINTS" id="PR00723">
    <property type="entry name" value="SUBTILISIN"/>
</dbReference>
<evidence type="ECO:0000256" key="3">
    <source>
        <dbReference type="ARBA" id="ARBA00022670"/>
    </source>
</evidence>
<feature type="active site" description="Charge relay system" evidence="8 9">
    <location>
        <position position="447"/>
    </location>
</feature>
<dbReference type="InterPro" id="IPR041469">
    <property type="entry name" value="Subtilisin-like_FN3"/>
</dbReference>
<evidence type="ECO:0000256" key="9">
    <source>
        <dbReference type="PROSITE-ProRule" id="PRU01240"/>
    </source>
</evidence>
<proteinExistence type="inferred from homology"/>
<dbReference type="AlphaFoldDB" id="A0A6V7Q7I0"/>
<dbReference type="InterPro" id="IPR034197">
    <property type="entry name" value="Peptidases_S8_3"/>
</dbReference>
<dbReference type="EMBL" id="LR862133">
    <property type="protein sequence ID" value="CAD1839164.1"/>
    <property type="molecule type" value="Genomic_DNA"/>
</dbReference>
<dbReference type="GO" id="GO:0004252">
    <property type="term" value="F:serine-type endopeptidase activity"/>
    <property type="evidence" value="ECO:0007669"/>
    <property type="project" value="UniProtKB-UniRule"/>
</dbReference>
<reference evidence="13" key="1">
    <citation type="submission" date="2020-07" db="EMBL/GenBank/DDBJ databases">
        <authorList>
            <person name="Lin J."/>
        </authorList>
    </citation>
    <scope>NUCLEOTIDE SEQUENCE</scope>
</reference>
<dbReference type="InterPro" id="IPR023827">
    <property type="entry name" value="Peptidase_S8_Asp-AS"/>
</dbReference>
<evidence type="ECO:0000256" key="7">
    <source>
        <dbReference type="ARBA" id="ARBA00023180"/>
    </source>
</evidence>
<dbReference type="GO" id="GO:0005576">
    <property type="term" value="C:extracellular region"/>
    <property type="evidence" value="ECO:0007669"/>
    <property type="project" value="UniProtKB-SubCell"/>
</dbReference>
<dbReference type="PANTHER" id="PTHR10795">
    <property type="entry name" value="PROPROTEIN CONVERTASE SUBTILISIN/KEXIN"/>
    <property type="match status" value="1"/>
</dbReference>
<dbReference type="CDD" id="cd04852">
    <property type="entry name" value="Peptidases_S8_3"/>
    <property type="match status" value="1"/>
</dbReference>
<dbReference type="Gene3D" id="3.30.70.80">
    <property type="entry name" value="Peptidase S8 propeptide/proteinase inhibitor I9"/>
    <property type="match status" value="1"/>
</dbReference>
<evidence type="ECO:0000256" key="8">
    <source>
        <dbReference type="PIRSR" id="PIRSR615500-1"/>
    </source>
</evidence>
<evidence type="ECO:0000256" key="1">
    <source>
        <dbReference type="ARBA" id="ARBA00004613"/>
    </source>
</evidence>
<evidence type="ECO:0000259" key="12">
    <source>
        <dbReference type="Pfam" id="PF17766"/>
    </source>
</evidence>
<dbReference type="GO" id="GO:0006508">
    <property type="term" value="P:proteolysis"/>
    <property type="evidence" value="ECO:0007669"/>
    <property type="project" value="UniProtKB-KW"/>
</dbReference>
<keyword evidence="5 9" id="KW-0378">Hydrolase</keyword>